<dbReference type="GeneID" id="18563656"/>
<dbReference type="KEGG" id="vg:18563656"/>
<protein>
    <submittedName>
        <fullName evidence="1">Gp442</fullName>
    </submittedName>
</protein>
<organism evidence="1 2">
    <name type="scientific">Bacillus phage G</name>
    <dbReference type="NCBI Taxonomy" id="2884420"/>
    <lineage>
        <taxon>Viruses</taxon>
        <taxon>Duplodnaviria</taxon>
        <taxon>Heunggongvirae</taxon>
        <taxon>Uroviricota</taxon>
        <taxon>Caudoviricetes</taxon>
        <taxon>Donellivirus</taxon>
        <taxon>Donellivirus gee</taxon>
    </lineage>
</organism>
<proteinExistence type="predicted"/>
<gene>
    <name evidence="1" type="primary">442</name>
    <name evidence="1" type="ORF">G_442</name>
</gene>
<reference evidence="1 2" key="1">
    <citation type="submission" date="2011-09" db="EMBL/GenBank/DDBJ databases">
        <authorList>
            <person name="Pope W.H."/>
            <person name="Pedulla M.L."/>
            <person name="Ford M.E."/>
            <person name="Peebles C.L."/>
            <person name="Hatfull G.H."/>
            <person name="Hendrix R.W."/>
        </authorList>
    </citation>
    <scope>NUCLEOTIDE SEQUENCE [LARGE SCALE GENOMIC DNA]</scope>
    <source>
        <strain evidence="1">G</strain>
    </source>
</reference>
<accession>G3MAI3</accession>
<name>G3MAI3_9CAUD</name>
<dbReference type="Proteomes" id="UP000009273">
    <property type="component" value="Segment"/>
</dbReference>
<dbReference type="EMBL" id="JN638751">
    <property type="protein sequence ID" value="AEO93700.1"/>
    <property type="molecule type" value="Genomic_DNA"/>
</dbReference>
<evidence type="ECO:0000313" key="1">
    <source>
        <dbReference type="EMBL" id="AEO93700.1"/>
    </source>
</evidence>
<evidence type="ECO:0000313" key="2">
    <source>
        <dbReference type="Proteomes" id="UP000009273"/>
    </source>
</evidence>
<keyword evidence="2" id="KW-1185">Reference proteome</keyword>
<dbReference type="RefSeq" id="YP_009015745.1">
    <property type="nucleotide sequence ID" value="NC_023719.1"/>
</dbReference>
<sequence>MSTKQVQKSQVSKSEIADKIKQKYVLNKTIAKSIVDDVVTQTHRHGFVLVSRKRLSYLEELEKKLKQS</sequence>